<dbReference type="PANTHER" id="PTHR36845:SF1">
    <property type="entry name" value="HYDROLASE, PUTATIVE (AFU_ORTHOLOGUE AFUA_7G05090)-RELATED"/>
    <property type="match status" value="1"/>
</dbReference>
<dbReference type="GO" id="GO:0000272">
    <property type="term" value="P:polysaccharide catabolic process"/>
    <property type="evidence" value="ECO:0007669"/>
    <property type="project" value="TreeGrafter"/>
</dbReference>
<sequence>MMNLPLLYLAYEQAGEERYRRTAVLHADKNRRYLVYGDYSSYHTFHFKPENGGPIGGDTAQGYTNGSTWTRGQAWGVYGFALSYRYTDDASIWKHRSGRFAGT</sequence>
<dbReference type="PANTHER" id="PTHR36845">
    <property type="entry name" value="HYDROLASE, PUTATIVE (AFU_ORTHOLOGUE AFUA_7G05090)-RELATED"/>
    <property type="match status" value="1"/>
</dbReference>
<comment type="similarity">
    <text evidence="2">Belongs to the glycosyl hydrolase 88 family.</text>
</comment>
<dbReference type="InterPro" id="IPR008928">
    <property type="entry name" value="6-hairpin_glycosidase_sf"/>
</dbReference>
<evidence type="ECO:0000313" key="3">
    <source>
        <dbReference type="EMBL" id="GBG09323.1"/>
    </source>
</evidence>
<comment type="caution">
    <text evidence="3">The sequence shown here is derived from an EMBL/GenBank/DDBJ whole genome shotgun (WGS) entry which is preliminary data.</text>
</comment>
<accession>A0A2R5EZS1</accession>
<keyword evidence="1 3" id="KW-0378">Hydrolase</keyword>
<dbReference type="Proteomes" id="UP000245202">
    <property type="component" value="Unassembled WGS sequence"/>
</dbReference>
<gene>
    <name evidence="3" type="ORF">PAT3040_03967</name>
</gene>
<evidence type="ECO:0000313" key="4">
    <source>
        <dbReference type="Proteomes" id="UP000245202"/>
    </source>
</evidence>
<dbReference type="Gene3D" id="1.50.10.10">
    <property type="match status" value="1"/>
</dbReference>
<evidence type="ECO:0000256" key="2">
    <source>
        <dbReference type="ARBA" id="ARBA00038358"/>
    </source>
</evidence>
<reference evidence="3 4" key="1">
    <citation type="submission" date="2017-08" db="EMBL/GenBank/DDBJ databases">
        <title>Substantial Increase in Enzyme Production by Combined Drug-Resistance Mutations in Paenibacillus agaridevorans.</title>
        <authorList>
            <person name="Tanaka Y."/>
            <person name="Funane K."/>
            <person name="Hosaka T."/>
            <person name="Shiwa Y."/>
            <person name="Fujita N."/>
            <person name="Miyazaki T."/>
            <person name="Yoshikawa H."/>
            <person name="Murakami K."/>
            <person name="Kasahara K."/>
            <person name="Inaoka T."/>
            <person name="Hiraga Y."/>
            <person name="Ochi K."/>
        </authorList>
    </citation>
    <scope>NUCLEOTIDE SEQUENCE [LARGE SCALE GENOMIC DNA]</scope>
    <source>
        <strain evidence="3 4">T-3040</strain>
    </source>
</reference>
<dbReference type="InterPro" id="IPR012341">
    <property type="entry name" value="6hp_glycosidase-like_sf"/>
</dbReference>
<proteinExistence type="inferred from homology"/>
<dbReference type="SUPFAM" id="SSF48208">
    <property type="entry name" value="Six-hairpin glycosidases"/>
    <property type="match status" value="1"/>
</dbReference>
<dbReference type="GO" id="GO:0052757">
    <property type="term" value="F:chondroitin hydrolase activity"/>
    <property type="evidence" value="ECO:0007669"/>
    <property type="project" value="TreeGrafter"/>
</dbReference>
<dbReference type="EMBL" id="BDQX01000214">
    <property type="protein sequence ID" value="GBG09323.1"/>
    <property type="molecule type" value="Genomic_DNA"/>
</dbReference>
<dbReference type="InterPro" id="IPR052369">
    <property type="entry name" value="UG_Glycosaminoglycan_Hydrolase"/>
</dbReference>
<evidence type="ECO:0000256" key="1">
    <source>
        <dbReference type="ARBA" id="ARBA00022801"/>
    </source>
</evidence>
<organism evidence="3 4">
    <name type="scientific">Paenibacillus agaridevorans</name>
    <dbReference type="NCBI Taxonomy" id="171404"/>
    <lineage>
        <taxon>Bacteria</taxon>
        <taxon>Bacillati</taxon>
        <taxon>Bacillota</taxon>
        <taxon>Bacilli</taxon>
        <taxon>Bacillales</taxon>
        <taxon>Paenibacillaceae</taxon>
        <taxon>Paenibacillus</taxon>
    </lineage>
</organism>
<keyword evidence="4" id="KW-1185">Reference proteome</keyword>
<dbReference type="AlphaFoldDB" id="A0A2R5EZS1"/>
<protein>
    <submittedName>
        <fullName evidence="3">Putative glucuronyl hydrolase</fullName>
    </submittedName>
</protein>
<name>A0A2R5EZS1_9BACL</name>